<organism evidence="2">
    <name type="scientific">Heterosigma akashiwo</name>
    <name type="common">Chromophytic alga</name>
    <name type="synonym">Heterosigma carterae</name>
    <dbReference type="NCBI Taxonomy" id="2829"/>
    <lineage>
        <taxon>Eukaryota</taxon>
        <taxon>Sar</taxon>
        <taxon>Stramenopiles</taxon>
        <taxon>Ochrophyta</taxon>
        <taxon>Raphidophyceae</taxon>
        <taxon>Chattonellales</taxon>
        <taxon>Chattonellaceae</taxon>
        <taxon>Heterosigma</taxon>
    </lineage>
</organism>
<evidence type="ECO:0000256" key="1">
    <source>
        <dbReference type="SAM" id="MobiDB-lite"/>
    </source>
</evidence>
<evidence type="ECO:0000313" key="2">
    <source>
        <dbReference type="EMBL" id="CAE0625848.1"/>
    </source>
</evidence>
<feature type="compositionally biased region" description="Polar residues" evidence="1">
    <location>
        <begin position="60"/>
        <end position="75"/>
    </location>
</feature>
<gene>
    <name evidence="2" type="ORF">HAKA00212_LOCUS4519</name>
</gene>
<protein>
    <submittedName>
        <fullName evidence="2">Uncharacterized protein</fullName>
    </submittedName>
</protein>
<dbReference type="AlphaFoldDB" id="A0A7S3UWJ3"/>
<dbReference type="EMBL" id="HBIU01010578">
    <property type="protein sequence ID" value="CAE0625848.1"/>
    <property type="molecule type" value="Transcribed_RNA"/>
</dbReference>
<name>A0A7S3UWJ3_HETAK</name>
<proteinExistence type="predicted"/>
<sequence>MKNRQPKPESWQNNILSLNGRDSSLLGLCFFLFQVELLDLIISWGCDRKLPNKPTDDTKASANGSFTPQHPKSFASSRRGHYFWNKFRATKRDRKTFEKRVEC</sequence>
<accession>A0A7S3UWJ3</accession>
<reference evidence="2" key="1">
    <citation type="submission" date="2021-01" db="EMBL/GenBank/DDBJ databases">
        <authorList>
            <person name="Corre E."/>
            <person name="Pelletier E."/>
            <person name="Niang G."/>
            <person name="Scheremetjew M."/>
            <person name="Finn R."/>
            <person name="Kale V."/>
            <person name="Holt S."/>
            <person name="Cochrane G."/>
            <person name="Meng A."/>
            <person name="Brown T."/>
            <person name="Cohen L."/>
        </authorList>
    </citation>
    <scope>NUCLEOTIDE SEQUENCE</scope>
    <source>
        <strain evidence="2">CCMP3107</strain>
    </source>
</reference>
<feature type="region of interest" description="Disordered" evidence="1">
    <location>
        <begin position="53"/>
        <end position="75"/>
    </location>
</feature>